<dbReference type="Pfam" id="PF07494">
    <property type="entry name" value="Reg_prop"/>
    <property type="match status" value="1"/>
</dbReference>
<feature type="chain" id="PRO_5037897142" evidence="1">
    <location>
        <begin position="20"/>
        <end position="751"/>
    </location>
</feature>
<evidence type="ECO:0000313" key="4">
    <source>
        <dbReference type="Proteomes" id="UP000614216"/>
    </source>
</evidence>
<dbReference type="EMBL" id="JAEUGD010000031">
    <property type="protein sequence ID" value="MBL6446539.1"/>
    <property type="molecule type" value="Genomic_DNA"/>
</dbReference>
<sequence>MNRLAIFIFCFVTWHSSMAQNDIPIGTWRTHYSYYNIEHVVEAENRIFSSAESGLFYFNKEDNSISKISKIDGLQAEDISSLYFDKTTSQLLIGYSSGNLDVIRDNQIFNLDLISTSQIIGSKKINHIISFGSFAYMATDYGVLKFDLNRLEVSETYRELGAGAQPLKVNQATVWSDSLFLATEEGVIAANLVNGTNLLDYQNWKRYGAGDGIPEGPVEIVVSLSNMVIAGIDEDQLYKYQSVWQATGLLTGVGFDNASTYDGGALVIYDGAVVSLTSQLLQTPLQNDLFTAANMAIGDQEGNLWVADAKNGLISDYAGQFQSFTLNGPYKNDIFRFGQFSNSIYAFPGGYNPGITPLNNEAGFYVFDSYGWQSYNTAGVNRAIPEFNDIVDGVYHEASSSLILASAGYGLLKITDSGETAIIDETNSPLKNLDLLERRVIVSGLAKANEGLWVLNYGAAYPLHFLDKGGNWSSHDFNLTVAQYPIKVMMVNNQVWMITDPSVEGGILVYEPESKIYRFLSDVVNNGGLKGDKVYDFAVDKEGLVWVGTNNGVSVFTLPSEVLEGNVDAIEPIFENGLLFKDEDVLSIEVDGGNRKWIGTTKGAWLFNDAADEQILHFDQGNSPLPDNRVFDIEIHPKTGEVFFATSKGIVSYRGTATEARDVHSDVKIFPNPITEDFNGTVGISGLASDAIVKITDTSGKLIWQEQANGGTATWNVADYNGNRAASGIYLVFSASEDGEDTFVGKIAVVN</sequence>
<feature type="signal peptide" evidence="1">
    <location>
        <begin position="1"/>
        <end position="19"/>
    </location>
</feature>
<dbReference type="AlphaFoldDB" id="A0A937KBT5"/>
<dbReference type="InterPro" id="IPR048954">
    <property type="entry name" value="PorZ_N"/>
</dbReference>
<keyword evidence="4" id="KW-1185">Reference proteome</keyword>
<name>A0A937KBT5_9BACT</name>
<reference evidence="3" key="1">
    <citation type="submission" date="2021-01" db="EMBL/GenBank/DDBJ databases">
        <title>Fulvivirga kasyanovii gen. nov., sp nov., a novel member of the phylum Bacteroidetes isolated from seawater in a mussel farm.</title>
        <authorList>
            <person name="Zhao L.-H."/>
            <person name="Wang Z.-J."/>
        </authorList>
    </citation>
    <scope>NUCLEOTIDE SEQUENCE</scope>
    <source>
        <strain evidence="3">29W222</strain>
    </source>
</reference>
<dbReference type="InterPro" id="IPR026444">
    <property type="entry name" value="Secre_tail"/>
</dbReference>
<dbReference type="Pfam" id="PF21544">
    <property type="entry name" value="PorZ_N_b_propeller"/>
    <property type="match status" value="1"/>
</dbReference>
<evidence type="ECO:0000313" key="3">
    <source>
        <dbReference type="EMBL" id="MBL6446539.1"/>
    </source>
</evidence>
<gene>
    <name evidence="3" type="ORF">JMN32_09475</name>
</gene>
<feature type="domain" description="PorZ N-terminal beta-propeller" evidence="2">
    <location>
        <begin position="47"/>
        <end position="205"/>
    </location>
</feature>
<organism evidence="3 4">
    <name type="scientific">Fulvivirga marina</name>
    <dbReference type="NCBI Taxonomy" id="2494733"/>
    <lineage>
        <taxon>Bacteria</taxon>
        <taxon>Pseudomonadati</taxon>
        <taxon>Bacteroidota</taxon>
        <taxon>Cytophagia</taxon>
        <taxon>Cytophagales</taxon>
        <taxon>Fulvivirgaceae</taxon>
        <taxon>Fulvivirga</taxon>
    </lineage>
</organism>
<dbReference type="NCBIfam" id="TIGR04183">
    <property type="entry name" value="Por_Secre_tail"/>
    <property type="match status" value="1"/>
</dbReference>
<dbReference type="RefSeq" id="WP_202856073.1">
    <property type="nucleotide sequence ID" value="NZ_JAEUGD010000031.1"/>
</dbReference>
<keyword evidence="1" id="KW-0732">Signal</keyword>
<proteinExistence type="predicted"/>
<dbReference type="Proteomes" id="UP000614216">
    <property type="component" value="Unassembled WGS sequence"/>
</dbReference>
<protein>
    <submittedName>
        <fullName evidence="3">T9SS type A sorting domain-containing protein</fullName>
    </submittedName>
</protein>
<accession>A0A937KBT5</accession>
<comment type="caution">
    <text evidence="3">The sequence shown here is derived from an EMBL/GenBank/DDBJ whole genome shotgun (WGS) entry which is preliminary data.</text>
</comment>
<evidence type="ECO:0000259" key="2">
    <source>
        <dbReference type="Pfam" id="PF21544"/>
    </source>
</evidence>
<evidence type="ECO:0000256" key="1">
    <source>
        <dbReference type="SAM" id="SignalP"/>
    </source>
</evidence>
<dbReference type="InterPro" id="IPR011110">
    <property type="entry name" value="Reg_prop"/>
</dbReference>
<dbReference type="InterPro" id="IPR015943">
    <property type="entry name" value="WD40/YVTN_repeat-like_dom_sf"/>
</dbReference>
<dbReference type="SUPFAM" id="SSF63829">
    <property type="entry name" value="Calcium-dependent phosphotriesterase"/>
    <property type="match status" value="2"/>
</dbReference>
<dbReference type="Gene3D" id="2.130.10.10">
    <property type="entry name" value="YVTN repeat-like/Quinoprotein amine dehydrogenase"/>
    <property type="match status" value="3"/>
</dbReference>